<name>A0A409YNH3_9AGAR</name>
<evidence type="ECO:0000256" key="2">
    <source>
        <dbReference type="SAM" id="MobiDB-lite"/>
    </source>
</evidence>
<evidence type="ECO:0000313" key="3">
    <source>
        <dbReference type="EMBL" id="PPR04556.1"/>
    </source>
</evidence>
<dbReference type="InParanoid" id="A0A409YNH3"/>
<organism evidence="3 4">
    <name type="scientific">Panaeolus cyanescens</name>
    <dbReference type="NCBI Taxonomy" id="181874"/>
    <lineage>
        <taxon>Eukaryota</taxon>
        <taxon>Fungi</taxon>
        <taxon>Dikarya</taxon>
        <taxon>Basidiomycota</taxon>
        <taxon>Agaricomycotina</taxon>
        <taxon>Agaricomycetes</taxon>
        <taxon>Agaricomycetidae</taxon>
        <taxon>Agaricales</taxon>
        <taxon>Agaricineae</taxon>
        <taxon>Galeropsidaceae</taxon>
        <taxon>Panaeolus</taxon>
    </lineage>
</organism>
<feature type="compositionally biased region" description="Polar residues" evidence="2">
    <location>
        <begin position="7"/>
        <end position="33"/>
    </location>
</feature>
<dbReference type="Proteomes" id="UP000284842">
    <property type="component" value="Unassembled WGS sequence"/>
</dbReference>
<dbReference type="EMBL" id="NHTK01000927">
    <property type="protein sequence ID" value="PPR04556.1"/>
    <property type="molecule type" value="Genomic_DNA"/>
</dbReference>
<sequence>MKHEQPSDWTLSGSATNVTTSDTLQHRASPNDIGTQRQLLEREVQRLSNQVLAMHQELKATHAKLVAANNTIRKQEQALEQYESVRLQYNEELEISRQKALDEFQRLPDLESILRSISRSTNRE</sequence>
<evidence type="ECO:0000313" key="4">
    <source>
        <dbReference type="Proteomes" id="UP000284842"/>
    </source>
</evidence>
<keyword evidence="4" id="KW-1185">Reference proteome</keyword>
<dbReference type="AlphaFoldDB" id="A0A409YNH3"/>
<feature type="region of interest" description="Disordered" evidence="2">
    <location>
        <begin position="1"/>
        <end position="33"/>
    </location>
</feature>
<comment type="caution">
    <text evidence="3">The sequence shown here is derived from an EMBL/GenBank/DDBJ whole genome shotgun (WGS) entry which is preliminary data.</text>
</comment>
<keyword evidence="1" id="KW-0175">Coiled coil</keyword>
<feature type="coiled-coil region" evidence="1">
    <location>
        <begin position="37"/>
        <end position="99"/>
    </location>
</feature>
<reference evidence="3 4" key="1">
    <citation type="journal article" date="2018" name="Evol. Lett.">
        <title>Horizontal gene cluster transfer increased hallucinogenic mushroom diversity.</title>
        <authorList>
            <person name="Reynolds H.T."/>
            <person name="Vijayakumar V."/>
            <person name="Gluck-Thaler E."/>
            <person name="Korotkin H.B."/>
            <person name="Matheny P.B."/>
            <person name="Slot J.C."/>
        </authorList>
    </citation>
    <scope>NUCLEOTIDE SEQUENCE [LARGE SCALE GENOMIC DNA]</scope>
    <source>
        <strain evidence="3 4">2629</strain>
    </source>
</reference>
<gene>
    <name evidence="3" type="ORF">CVT24_012074</name>
</gene>
<evidence type="ECO:0000256" key="1">
    <source>
        <dbReference type="SAM" id="Coils"/>
    </source>
</evidence>
<proteinExistence type="predicted"/>
<accession>A0A409YNH3</accession>
<protein>
    <submittedName>
        <fullName evidence="3">Uncharacterized protein</fullName>
    </submittedName>
</protein>